<dbReference type="Pfam" id="PF00990">
    <property type="entry name" value="GGDEF"/>
    <property type="match status" value="1"/>
</dbReference>
<sequence length="657" mass="73915">MSKFHMTGQNGRDGDSVGQSNVFMAQYPVIMPYLNNMDITSFDFPYLDELLSYAHARWLQQCSGLLWINAVETAVFTPLGTRVGPGRADGEWPLLIKQVLETGKLQLSAPDSKRRAAALPVFSRHHEEIFAVLIFTAHAGGTLPEPELLQTTTLHFRSCFYQQFEYQLLPTMLKKRNQSDREAKLRSTMFQIARNMHDKTDVDALLDEVFSSIENLFPNVRLTLFLSHDRRSGNPRVKQLLLHQGEDNICLRAFMKGTLVASWNLDDDNSQQGEDTAAFEFGIPLRGKQGIYGVFLMELPANHKYPEQEELDLITMLADTAGTAFENANLLEQSNMLNHELRLINVLAQRLNRNLRLDDIFTFAVQELINVFSAEHCCIVQLDEEKNCFEVMGSTQAQLKGSMFPVNYGFSSILYTTGEPIILADYMERTPAVSFFMEATLSRSLMGVPLTINGKVKGSILLSHPKSHYFSYDNYKLLQMFAPHIGIAIMNASLHAQVKQLANTDMVTGLHNRRYLNAKIMDCQKEDFCGSLIVLDIDHFKKINDTYGHLKGDSVLEHVSRVVLAAVGERDICARWGGEELAVYMPEAGIQQAVECAELIRTRVSAEIEPAVTVSCGIAAWSRNDGDISVETLFNKADMALYRAKARGRNRVVTECT</sequence>
<keyword evidence="2" id="KW-0548">Nucleotidyltransferase</keyword>
<dbReference type="InterPro" id="IPR043128">
    <property type="entry name" value="Rev_trsase/Diguanyl_cyclase"/>
</dbReference>
<gene>
    <name evidence="2" type="ORF">ACE3NQ_05205</name>
</gene>
<organism evidence="2 3">
    <name type="scientific">Paenibacillus terreus</name>
    <dbReference type="NCBI Taxonomy" id="1387834"/>
    <lineage>
        <taxon>Bacteria</taxon>
        <taxon>Bacillati</taxon>
        <taxon>Bacillota</taxon>
        <taxon>Bacilli</taxon>
        <taxon>Bacillales</taxon>
        <taxon>Paenibacillaceae</taxon>
        <taxon>Paenibacillus</taxon>
    </lineage>
</organism>
<comment type="caution">
    <text evidence="2">The sequence shown here is derived from an EMBL/GenBank/DDBJ whole genome shotgun (WGS) entry which is preliminary data.</text>
</comment>
<dbReference type="PROSITE" id="PS50887">
    <property type="entry name" value="GGDEF"/>
    <property type="match status" value="1"/>
</dbReference>
<dbReference type="PANTHER" id="PTHR45138">
    <property type="entry name" value="REGULATORY COMPONENTS OF SENSORY TRANSDUCTION SYSTEM"/>
    <property type="match status" value="1"/>
</dbReference>
<dbReference type="Gene3D" id="3.30.70.270">
    <property type="match status" value="1"/>
</dbReference>
<name>A0ABV5B3P8_9BACL</name>
<dbReference type="InterPro" id="IPR029787">
    <property type="entry name" value="Nucleotide_cyclase"/>
</dbReference>
<dbReference type="EC" id="2.7.7.65" evidence="2"/>
<feature type="domain" description="GGDEF" evidence="1">
    <location>
        <begin position="528"/>
        <end position="657"/>
    </location>
</feature>
<dbReference type="InterPro" id="IPR003018">
    <property type="entry name" value="GAF"/>
</dbReference>
<protein>
    <submittedName>
        <fullName evidence="2">Sensor domain-containing diguanylate cyclase</fullName>
        <ecNumber evidence="2">2.7.7.65</ecNumber>
    </submittedName>
</protein>
<dbReference type="EMBL" id="JBHILM010000004">
    <property type="protein sequence ID" value="MFB5680317.1"/>
    <property type="molecule type" value="Genomic_DNA"/>
</dbReference>
<dbReference type="Proteomes" id="UP001580407">
    <property type="component" value="Unassembled WGS sequence"/>
</dbReference>
<dbReference type="Pfam" id="PF13185">
    <property type="entry name" value="GAF_2"/>
    <property type="match status" value="1"/>
</dbReference>
<dbReference type="RefSeq" id="WP_375533155.1">
    <property type="nucleotide sequence ID" value="NZ_JBHIRX010000014.1"/>
</dbReference>
<dbReference type="CDD" id="cd01949">
    <property type="entry name" value="GGDEF"/>
    <property type="match status" value="1"/>
</dbReference>
<accession>A0ABV5B3P8</accession>
<dbReference type="SUPFAM" id="SSF55781">
    <property type="entry name" value="GAF domain-like"/>
    <property type="match status" value="2"/>
</dbReference>
<reference evidence="2 3" key="1">
    <citation type="submission" date="2024-09" db="EMBL/GenBank/DDBJ databases">
        <authorList>
            <person name="Ruan L."/>
        </authorList>
    </citation>
    <scope>NUCLEOTIDE SEQUENCE [LARGE SCALE GENOMIC DNA]</scope>
    <source>
        <strain evidence="2 3">D33</strain>
    </source>
</reference>
<evidence type="ECO:0000259" key="1">
    <source>
        <dbReference type="PROSITE" id="PS50887"/>
    </source>
</evidence>
<dbReference type="InterPro" id="IPR000160">
    <property type="entry name" value="GGDEF_dom"/>
</dbReference>
<dbReference type="Gene3D" id="3.30.450.40">
    <property type="match status" value="2"/>
</dbReference>
<dbReference type="InterPro" id="IPR029016">
    <property type="entry name" value="GAF-like_dom_sf"/>
</dbReference>
<dbReference type="SMART" id="SM00065">
    <property type="entry name" value="GAF"/>
    <property type="match status" value="2"/>
</dbReference>
<proteinExistence type="predicted"/>
<keyword evidence="2" id="KW-0808">Transferase</keyword>
<evidence type="ECO:0000313" key="2">
    <source>
        <dbReference type="EMBL" id="MFB5680317.1"/>
    </source>
</evidence>
<dbReference type="InterPro" id="IPR050469">
    <property type="entry name" value="Diguanylate_Cyclase"/>
</dbReference>
<dbReference type="GO" id="GO:0052621">
    <property type="term" value="F:diguanylate cyclase activity"/>
    <property type="evidence" value="ECO:0007669"/>
    <property type="project" value="UniProtKB-EC"/>
</dbReference>
<evidence type="ECO:0000313" key="3">
    <source>
        <dbReference type="Proteomes" id="UP001580407"/>
    </source>
</evidence>
<dbReference type="SUPFAM" id="SSF55073">
    <property type="entry name" value="Nucleotide cyclase"/>
    <property type="match status" value="1"/>
</dbReference>
<keyword evidence="3" id="KW-1185">Reference proteome</keyword>
<dbReference type="NCBIfam" id="TIGR00254">
    <property type="entry name" value="GGDEF"/>
    <property type="match status" value="1"/>
</dbReference>
<dbReference type="PANTHER" id="PTHR45138:SF9">
    <property type="entry name" value="DIGUANYLATE CYCLASE DGCM-RELATED"/>
    <property type="match status" value="1"/>
</dbReference>
<dbReference type="SMART" id="SM00267">
    <property type="entry name" value="GGDEF"/>
    <property type="match status" value="1"/>
</dbReference>